<dbReference type="OMA" id="WRPCTEE"/>
<dbReference type="eggNOG" id="KOG0467">
    <property type="taxonomic scope" value="Eukaryota"/>
</dbReference>
<sequence>VLPSDPFWVPSTEMELEHYGEKADTESQARIYINSVRKRKGLAVDEKIVEHAEKQRTLKRNK</sequence>
<dbReference type="InParanoid" id="A0A1X7SPQ5"/>
<name>A0A1X7SPQ5_AMPQE</name>
<dbReference type="STRING" id="400682.A0A1X7SPQ5"/>
<organism evidence="1">
    <name type="scientific">Amphimedon queenslandica</name>
    <name type="common">Sponge</name>
    <dbReference type="NCBI Taxonomy" id="400682"/>
    <lineage>
        <taxon>Eukaryota</taxon>
        <taxon>Metazoa</taxon>
        <taxon>Porifera</taxon>
        <taxon>Demospongiae</taxon>
        <taxon>Heteroscleromorpha</taxon>
        <taxon>Haplosclerida</taxon>
        <taxon>Niphatidae</taxon>
        <taxon>Amphimedon</taxon>
    </lineage>
</organism>
<reference evidence="1" key="1">
    <citation type="submission" date="2017-05" db="UniProtKB">
        <authorList>
            <consortium name="EnsemblMetazoa"/>
        </authorList>
    </citation>
    <scope>IDENTIFICATION</scope>
</reference>
<dbReference type="EnsemblMetazoa" id="Aqu2.1.04101_001">
    <property type="protein sequence ID" value="Aqu2.1.04101_001"/>
    <property type="gene ID" value="Aqu2.1.04101"/>
</dbReference>
<dbReference type="AlphaFoldDB" id="A0A1X7SPQ5"/>
<evidence type="ECO:0000313" key="1">
    <source>
        <dbReference type="EnsemblMetazoa" id="Aqu2.1.04101_001"/>
    </source>
</evidence>
<accession>A0A1X7SPQ5</accession>
<dbReference type="OrthoDB" id="364892at2759"/>
<proteinExistence type="predicted"/>
<protein>
    <submittedName>
        <fullName evidence="1">Uncharacterized protein</fullName>
    </submittedName>
</protein>